<dbReference type="Gene3D" id="6.10.280.130">
    <property type="match status" value="1"/>
</dbReference>
<dbReference type="InterPro" id="IPR036909">
    <property type="entry name" value="Cyt_c-like_dom_sf"/>
</dbReference>
<dbReference type="PRINTS" id="PR00605">
    <property type="entry name" value="CYTCHROMECIC"/>
</dbReference>
<dbReference type="Proteomes" id="UP001597112">
    <property type="component" value="Unassembled WGS sequence"/>
</dbReference>
<evidence type="ECO:0000259" key="9">
    <source>
        <dbReference type="PROSITE" id="PS51007"/>
    </source>
</evidence>
<dbReference type="Pfam" id="PF14715">
    <property type="entry name" value="FixP_N"/>
    <property type="match status" value="1"/>
</dbReference>
<evidence type="ECO:0000256" key="1">
    <source>
        <dbReference type="ARBA" id="ARBA00022448"/>
    </source>
</evidence>
<feature type="transmembrane region" description="Helical" evidence="7">
    <location>
        <begin position="40"/>
        <end position="62"/>
    </location>
</feature>
<reference evidence="11" key="1">
    <citation type="journal article" date="2019" name="Int. J. Syst. Evol. Microbiol.">
        <title>The Global Catalogue of Microorganisms (GCM) 10K type strain sequencing project: providing services to taxonomists for standard genome sequencing and annotation.</title>
        <authorList>
            <consortium name="The Broad Institute Genomics Platform"/>
            <consortium name="The Broad Institute Genome Sequencing Center for Infectious Disease"/>
            <person name="Wu L."/>
            <person name="Ma J."/>
        </authorList>
    </citation>
    <scope>NUCLEOTIDE SEQUENCE [LARGE SCALE GENOMIC DNA]</scope>
    <source>
        <strain evidence="11">CCUG 58938</strain>
    </source>
</reference>
<feature type="transmembrane region" description="Helical" evidence="7">
    <location>
        <begin position="132"/>
        <end position="150"/>
    </location>
</feature>
<keyword evidence="11" id="KW-1185">Reference proteome</keyword>
<dbReference type="InterPro" id="IPR038414">
    <property type="entry name" value="CcoP_N_sf"/>
</dbReference>
<dbReference type="Pfam" id="PF13442">
    <property type="entry name" value="Cytochrome_CBB3"/>
    <property type="match status" value="1"/>
</dbReference>
<feature type="signal peptide" evidence="8">
    <location>
        <begin position="1"/>
        <end position="19"/>
    </location>
</feature>
<keyword evidence="8" id="KW-0732">Signal</keyword>
<keyword evidence="1" id="KW-0813">Transport</keyword>
<dbReference type="PROSITE" id="PS51007">
    <property type="entry name" value="CYTC"/>
    <property type="match status" value="1"/>
</dbReference>
<gene>
    <name evidence="10" type="ORF">ACFQ21_09170</name>
</gene>
<evidence type="ECO:0000313" key="10">
    <source>
        <dbReference type="EMBL" id="MFD0999477.1"/>
    </source>
</evidence>
<keyword evidence="3 6" id="KW-0479">Metal-binding</keyword>
<feature type="domain" description="Cytochrome c" evidence="9">
    <location>
        <begin position="196"/>
        <end position="277"/>
    </location>
</feature>
<dbReference type="InterPro" id="IPR032858">
    <property type="entry name" value="CcoP_N"/>
</dbReference>
<keyword evidence="7" id="KW-0472">Membrane</keyword>
<evidence type="ECO:0000256" key="3">
    <source>
        <dbReference type="ARBA" id="ARBA00022723"/>
    </source>
</evidence>
<dbReference type="EMBL" id="JBHTKA010000001">
    <property type="protein sequence ID" value="MFD0999477.1"/>
    <property type="molecule type" value="Genomic_DNA"/>
</dbReference>
<evidence type="ECO:0000256" key="8">
    <source>
        <dbReference type="SAM" id="SignalP"/>
    </source>
</evidence>
<dbReference type="PANTHER" id="PTHR33751:SF1">
    <property type="entry name" value="CBB3-TYPE CYTOCHROME C OXIDASE SUBUNIT FIXP"/>
    <property type="match status" value="1"/>
</dbReference>
<evidence type="ECO:0000256" key="6">
    <source>
        <dbReference type="PROSITE-ProRule" id="PRU00433"/>
    </source>
</evidence>
<keyword evidence="7" id="KW-0812">Transmembrane</keyword>
<evidence type="ECO:0000313" key="11">
    <source>
        <dbReference type="Proteomes" id="UP001597112"/>
    </source>
</evidence>
<keyword evidence="5 6" id="KW-0408">Iron</keyword>
<dbReference type="PANTHER" id="PTHR33751">
    <property type="entry name" value="CBB3-TYPE CYTOCHROME C OXIDASE SUBUNIT FIXP"/>
    <property type="match status" value="1"/>
</dbReference>
<keyword evidence="4" id="KW-0249">Electron transport</keyword>
<evidence type="ECO:0000256" key="4">
    <source>
        <dbReference type="ARBA" id="ARBA00022982"/>
    </source>
</evidence>
<dbReference type="InterPro" id="IPR009056">
    <property type="entry name" value="Cyt_c-like_dom"/>
</dbReference>
<comment type="caution">
    <text evidence="10">The sequence shown here is derived from an EMBL/GenBank/DDBJ whole genome shotgun (WGS) entry which is preliminary data.</text>
</comment>
<name>A0ABW3K383_9BACT</name>
<organism evidence="10 11">
    <name type="scientific">Ohtaekwangia kribbensis</name>
    <dbReference type="NCBI Taxonomy" id="688913"/>
    <lineage>
        <taxon>Bacteria</taxon>
        <taxon>Pseudomonadati</taxon>
        <taxon>Bacteroidota</taxon>
        <taxon>Cytophagia</taxon>
        <taxon>Cytophagales</taxon>
        <taxon>Fulvivirgaceae</taxon>
        <taxon>Ohtaekwangia</taxon>
    </lineage>
</organism>
<sequence>MRKAVLFIVFMIYTASAFAQEAQAAKTFWDDPVNDPMFPIYLVTAFILLVIILVGVVALYLVKVVNMLMTETEKAKAAKLGIPYVVKPSLWNRFAQKMNASVPMEAEKDIELHHDYDGIKELDNHLPPWWKWLFYGTIAFSVVYIAIYHFSDTLPLQDQEYQQEVALAEEQARKLKAAQPQEEIDENALAFTNDPALIEKGKSVFNGNNCGACHRNDGGGNTIGPNLTDEYWLHGGDVKQVFSTIKNGVVEKGMPAWGKSMSPQDVRNVAFFIMSLQGSNPANAKAPQGELFKATAPAPTAASDSTNAQASL</sequence>
<dbReference type="Gene3D" id="1.10.760.10">
    <property type="entry name" value="Cytochrome c-like domain"/>
    <property type="match status" value="1"/>
</dbReference>
<protein>
    <submittedName>
        <fullName evidence="10">Cbb3-type cytochrome c oxidase N-terminal domain-containing protein</fullName>
    </submittedName>
</protein>
<dbReference type="InterPro" id="IPR050597">
    <property type="entry name" value="Cytochrome_c_Oxidase_Subunit"/>
</dbReference>
<evidence type="ECO:0000256" key="2">
    <source>
        <dbReference type="ARBA" id="ARBA00022617"/>
    </source>
</evidence>
<dbReference type="SUPFAM" id="SSF46626">
    <property type="entry name" value="Cytochrome c"/>
    <property type="match status" value="1"/>
</dbReference>
<evidence type="ECO:0000256" key="5">
    <source>
        <dbReference type="ARBA" id="ARBA00023004"/>
    </source>
</evidence>
<keyword evidence="2 6" id="KW-0349">Heme</keyword>
<evidence type="ECO:0000256" key="7">
    <source>
        <dbReference type="SAM" id="Phobius"/>
    </source>
</evidence>
<dbReference type="RefSeq" id="WP_377577991.1">
    <property type="nucleotide sequence ID" value="NZ_JBHTKA010000001.1"/>
</dbReference>
<feature type="chain" id="PRO_5046558129" evidence="8">
    <location>
        <begin position="20"/>
        <end position="312"/>
    </location>
</feature>
<accession>A0ABW3K383</accession>
<keyword evidence="7" id="KW-1133">Transmembrane helix</keyword>
<dbReference type="InterPro" id="IPR008168">
    <property type="entry name" value="Cyt_C_IC"/>
</dbReference>
<proteinExistence type="predicted"/>